<reference evidence="1" key="1">
    <citation type="submission" date="2021-05" db="EMBL/GenBank/DDBJ databases">
        <authorList>
            <person name="Alioto T."/>
            <person name="Alioto T."/>
            <person name="Gomez Garrido J."/>
        </authorList>
    </citation>
    <scope>NUCLEOTIDE SEQUENCE</scope>
</reference>
<dbReference type="EMBL" id="HBUF01266931">
    <property type="protein sequence ID" value="CAG6684352.1"/>
    <property type="molecule type" value="Transcribed_RNA"/>
</dbReference>
<protein>
    <submittedName>
        <fullName evidence="1">Uncharacterized protein</fullName>
    </submittedName>
</protein>
<evidence type="ECO:0000313" key="1">
    <source>
        <dbReference type="EMBL" id="CAG6684352.1"/>
    </source>
</evidence>
<name>A0A8D8TE26_9HEMI</name>
<dbReference type="AlphaFoldDB" id="A0A8D8TE26"/>
<organism evidence="1">
    <name type="scientific">Cacopsylla melanoneura</name>
    <dbReference type="NCBI Taxonomy" id="428564"/>
    <lineage>
        <taxon>Eukaryota</taxon>
        <taxon>Metazoa</taxon>
        <taxon>Ecdysozoa</taxon>
        <taxon>Arthropoda</taxon>
        <taxon>Hexapoda</taxon>
        <taxon>Insecta</taxon>
        <taxon>Pterygota</taxon>
        <taxon>Neoptera</taxon>
        <taxon>Paraneoptera</taxon>
        <taxon>Hemiptera</taxon>
        <taxon>Sternorrhyncha</taxon>
        <taxon>Psylloidea</taxon>
        <taxon>Psyllidae</taxon>
        <taxon>Psyllinae</taxon>
        <taxon>Cacopsylla</taxon>
    </lineage>
</organism>
<accession>A0A8D8TE26</accession>
<sequence>MACNPDNSLEVGDLFKYVGIAPRSTQYYKNVNLCKLFTLFTINRSSISLSREILRYYMKLLCKVGTGIVQKTATTLFLNISKIRESREVFLFNDLALNRMESDVNYGCNVARKLVGNKYPLVGNTLTGKINPTVVNFPM</sequence>
<proteinExistence type="predicted"/>